<dbReference type="InterPro" id="IPR003369">
    <property type="entry name" value="TatA/B/E"/>
</dbReference>
<comment type="subunit">
    <text evidence="9">The Tat system comprises two distinct complexes: a TatABC complex, containing multiple copies of TatA, TatB and TatC subunits, and a separate TatA complex, containing only TatA subunits. Substrates initially bind to the TatABC complex, which probably triggers association of the separate TatA complex to form the active translocon.</text>
</comment>
<evidence type="ECO:0000256" key="1">
    <source>
        <dbReference type="ARBA" id="ARBA00004162"/>
    </source>
</evidence>
<dbReference type="RefSeq" id="WP_102160070.1">
    <property type="nucleotide sequence ID" value="NZ_BAAAKH010000001.1"/>
</dbReference>
<dbReference type="GO" id="GO:0043953">
    <property type="term" value="P:protein transport by the Tat complex"/>
    <property type="evidence" value="ECO:0007669"/>
    <property type="project" value="UniProtKB-UniRule"/>
</dbReference>
<feature type="region of interest" description="Disordered" evidence="10">
    <location>
        <begin position="43"/>
        <end position="96"/>
    </location>
</feature>
<organism evidence="12 14">
    <name type="scientific">Brevibacterium luteolum</name>
    <dbReference type="NCBI Taxonomy" id="199591"/>
    <lineage>
        <taxon>Bacteria</taxon>
        <taxon>Bacillati</taxon>
        <taxon>Actinomycetota</taxon>
        <taxon>Actinomycetes</taxon>
        <taxon>Micrococcales</taxon>
        <taxon>Brevibacteriaceae</taxon>
        <taxon>Brevibacterium</taxon>
    </lineage>
</organism>
<name>A0A2N6PKK0_9MICO</name>
<evidence type="ECO:0000256" key="9">
    <source>
        <dbReference type="HAMAP-Rule" id="MF_00236"/>
    </source>
</evidence>
<dbReference type="EMBL" id="PNFZ01000001">
    <property type="protein sequence ID" value="PMB99222.1"/>
    <property type="molecule type" value="Genomic_DNA"/>
</dbReference>
<dbReference type="Proteomes" id="UP000549517">
    <property type="component" value="Unassembled WGS sequence"/>
</dbReference>
<proteinExistence type="inferred from homology"/>
<keyword evidence="7 9" id="KW-0811">Translocation</keyword>
<comment type="subcellular location">
    <subcellularLocation>
        <location evidence="1 9">Cell membrane</location>
        <topology evidence="1 9">Single-pass membrane protein</topology>
    </subcellularLocation>
</comment>
<evidence type="ECO:0000256" key="10">
    <source>
        <dbReference type="SAM" id="MobiDB-lite"/>
    </source>
</evidence>
<sequence length="96" mass="10765">MRPTPVHFLILVLVIIVIFGAAKLPMVAKNLGKSMKVFKSEVKDLRDDDSADDEAKEITDAQRRADTGGSHRAERTAEERIGEPRTEGEPRHDDRL</sequence>
<reference evidence="12 14" key="1">
    <citation type="submission" date="2017-09" db="EMBL/GenBank/DDBJ databases">
        <title>Bacterial strain isolated from the female urinary microbiota.</title>
        <authorList>
            <person name="Thomas-White K."/>
            <person name="Kumar N."/>
            <person name="Forster S."/>
            <person name="Putonti C."/>
            <person name="Lawley T."/>
            <person name="Wolfe A.J."/>
        </authorList>
    </citation>
    <scope>NUCLEOTIDE SEQUENCE [LARGE SCALE GENOMIC DNA]</scope>
    <source>
        <strain evidence="12 14">UMB0680</strain>
    </source>
</reference>
<keyword evidence="8 9" id="KW-0472">Membrane</keyword>
<evidence type="ECO:0000313" key="14">
    <source>
        <dbReference type="Proteomes" id="UP000235703"/>
    </source>
</evidence>
<dbReference type="HAMAP" id="MF_00236">
    <property type="entry name" value="TatA_E"/>
    <property type="match status" value="1"/>
</dbReference>
<dbReference type="Proteomes" id="UP000501518">
    <property type="component" value="Chromosome"/>
</dbReference>
<keyword evidence="2 9" id="KW-0813">Transport</keyword>
<comment type="similarity">
    <text evidence="9">Belongs to the TatA/E family.</text>
</comment>
<evidence type="ECO:0000256" key="2">
    <source>
        <dbReference type="ARBA" id="ARBA00022448"/>
    </source>
</evidence>
<evidence type="ECO:0000313" key="11">
    <source>
        <dbReference type="EMBL" id="NNG79108.1"/>
    </source>
</evidence>
<evidence type="ECO:0000256" key="6">
    <source>
        <dbReference type="ARBA" id="ARBA00022989"/>
    </source>
</evidence>
<comment type="function">
    <text evidence="9">Part of the twin-arginine translocation (Tat) system that transports large folded proteins containing a characteristic twin-arginine motif in their signal peptide across membranes. TatA could form the protein-conducting channel of the Tat system.</text>
</comment>
<reference evidence="13 15" key="2">
    <citation type="submission" date="2019-02" db="EMBL/GenBank/DDBJ databases">
        <title>Complete Genome Sequence and Methylome Analysis of Brevibacterium luteolum NEB1784.</title>
        <authorList>
            <person name="Fomenkov A."/>
            <person name="Roberts R.J."/>
        </authorList>
    </citation>
    <scope>NUCLEOTIDE SEQUENCE [LARGE SCALE GENOMIC DNA]</scope>
    <source>
        <strain evidence="13 15">NEB1784</strain>
    </source>
</reference>
<keyword evidence="5 9" id="KW-0653">Protein transport</keyword>
<dbReference type="PANTHER" id="PTHR42982">
    <property type="entry name" value="SEC-INDEPENDENT PROTEIN TRANSLOCASE PROTEIN TATA"/>
    <property type="match status" value="1"/>
</dbReference>
<evidence type="ECO:0000256" key="7">
    <source>
        <dbReference type="ARBA" id="ARBA00023010"/>
    </source>
</evidence>
<gene>
    <name evidence="9 11" type="primary">tatA</name>
    <name evidence="12" type="ORF">CJ198_01400</name>
    <name evidence="13" type="ORF">EW640_03495</name>
    <name evidence="11" type="ORF">HLA91_06935</name>
</gene>
<evidence type="ECO:0000256" key="3">
    <source>
        <dbReference type="ARBA" id="ARBA00022475"/>
    </source>
</evidence>
<feature type="transmembrane region" description="Helical" evidence="9">
    <location>
        <begin position="6"/>
        <end position="26"/>
    </location>
</feature>
<feature type="compositionally biased region" description="Basic and acidic residues" evidence="10">
    <location>
        <begin position="56"/>
        <end position="96"/>
    </location>
</feature>
<evidence type="ECO:0000313" key="16">
    <source>
        <dbReference type="Proteomes" id="UP000549517"/>
    </source>
</evidence>
<dbReference type="GO" id="GO:0008320">
    <property type="term" value="F:protein transmembrane transporter activity"/>
    <property type="evidence" value="ECO:0007669"/>
    <property type="project" value="UniProtKB-UniRule"/>
</dbReference>
<accession>A0A2N6PKK0</accession>
<dbReference type="KEGG" id="blut:EW640_03495"/>
<keyword evidence="3 9" id="KW-1003">Cell membrane</keyword>
<dbReference type="Proteomes" id="UP000235703">
    <property type="component" value="Unassembled WGS sequence"/>
</dbReference>
<dbReference type="PANTHER" id="PTHR42982:SF8">
    <property type="entry name" value="SEC-INDEPENDENT PROTEIN TRANSLOCASE PROTEIN TATA"/>
    <property type="match status" value="1"/>
</dbReference>
<evidence type="ECO:0000256" key="8">
    <source>
        <dbReference type="ARBA" id="ARBA00023136"/>
    </source>
</evidence>
<dbReference type="GeneID" id="86844005"/>
<evidence type="ECO:0000256" key="4">
    <source>
        <dbReference type="ARBA" id="ARBA00022692"/>
    </source>
</evidence>
<dbReference type="Gene3D" id="1.20.5.3310">
    <property type="match status" value="1"/>
</dbReference>
<evidence type="ECO:0000313" key="15">
    <source>
        <dbReference type="Proteomes" id="UP000501518"/>
    </source>
</evidence>
<evidence type="ECO:0000256" key="5">
    <source>
        <dbReference type="ARBA" id="ARBA00022927"/>
    </source>
</evidence>
<keyword evidence="6 9" id="KW-1133">Transmembrane helix</keyword>
<dbReference type="NCBIfam" id="NF001854">
    <property type="entry name" value="PRK00575.1"/>
    <property type="match status" value="1"/>
</dbReference>
<reference evidence="11 16" key="3">
    <citation type="submission" date="2020-05" db="EMBL/GenBank/DDBJ databases">
        <title>MicrobeNet Type strains.</title>
        <authorList>
            <person name="Nicholson A.C."/>
        </authorList>
    </citation>
    <scope>NUCLEOTIDE SEQUENCE [LARGE SCALE GENOMIC DNA]</scope>
    <source>
        <strain evidence="11 16">CCUG 46604</strain>
    </source>
</reference>
<dbReference type="Pfam" id="PF02416">
    <property type="entry name" value="TatA_B_E"/>
    <property type="match status" value="1"/>
</dbReference>
<dbReference type="EMBL" id="CP035810">
    <property type="protein sequence ID" value="QIN28443.1"/>
    <property type="molecule type" value="Genomic_DNA"/>
</dbReference>
<evidence type="ECO:0000313" key="12">
    <source>
        <dbReference type="EMBL" id="PMB99222.1"/>
    </source>
</evidence>
<dbReference type="AlphaFoldDB" id="A0A2N6PKK0"/>
<protein>
    <recommendedName>
        <fullName evidence="9">Sec-independent protein translocase protein TatA</fullName>
    </recommendedName>
</protein>
<keyword evidence="14" id="KW-1185">Reference proteome</keyword>
<dbReference type="InterPro" id="IPR006312">
    <property type="entry name" value="TatA/E"/>
</dbReference>
<dbReference type="EMBL" id="JABEMC010000003">
    <property type="protein sequence ID" value="NNG79108.1"/>
    <property type="molecule type" value="Genomic_DNA"/>
</dbReference>
<keyword evidence="4 9" id="KW-0812">Transmembrane</keyword>
<evidence type="ECO:0000313" key="13">
    <source>
        <dbReference type="EMBL" id="QIN28443.1"/>
    </source>
</evidence>
<dbReference type="OrthoDB" id="5245163at2"/>
<dbReference type="GO" id="GO:0033281">
    <property type="term" value="C:TAT protein transport complex"/>
    <property type="evidence" value="ECO:0007669"/>
    <property type="project" value="UniProtKB-UniRule"/>
</dbReference>